<organism evidence="4 5">
    <name type="scientific">Ditylenchus dipsaci</name>
    <dbReference type="NCBI Taxonomy" id="166011"/>
    <lineage>
        <taxon>Eukaryota</taxon>
        <taxon>Metazoa</taxon>
        <taxon>Ecdysozoa</taxon>
        <taxon>Nematoda</taxon>
        <taxon>Chromadorea</taxon>
        <taxon>Rhabditida</taxon>
        <taxon>Tylenchina</taxon>
        <taxon>Tylenchomorpha</taxon>
        <taxon>Sphaerularioidea</taxon>
        <taxon>Anguinidae</taxon>
        <taxon>Anguininae</taxon>
        <taxon>Ditylenchus</taxon>
    </lineage>
</organism>
<dbReference type="Proteomes" id="UP000887574">
    <property type="component" value="Unplaced"/>
</dbReference>
<dbReference type="PANTHER" id="PTHR11783">
    <property type="entry name" value="SULFOTRANSFERASE SULT"/>
    <property type="match status" value="1"/>
</dbReference>
<comment type="similarity">
    <text evidence="1">Belongs to the sulfotransferase 1 family.</text>
</comment>
<keyword evidence="2" id="KW-0808">Transferase</keyword>
<reference evidence="5" key="1">
    <citation type="submission" date="2022-11" db="UniProtKB">
        <authorList>
            <consortium name="WormBaseParasite"/>
        </authorList>
    </citation>
    <scope>IDENTIFICATION</scope>
</reference>
<proteinExistence type="inferred from homology"/>
<dbReference type="SUPFAM" id="SSF52540">
    <property type="entry name" value="P-loop containing nucleoside triphosphate hydrolases"/>
    <property type="match status" value="1"/>
</dbReference>
<dbReference type="GO" id="GO:0008146">
    <property type="term" value="F:sulfotransferase activity"/>
    <property type="evidence" value="ECO:0007669"/>
    <property type="project" value="InterPro"/>
</dbReference>
<sequence>MLLAIKGQCRQLLPLPSNVSFSRRQKNLSWNDFFALYLNGTLYCGSWFEHVLGYWKFAKGMTRSPVLDFKLDDVQMAKVLQHCTFDSMKDNKMANRDFWLFDQTVSKFMRKGQIGDWKNYFSIAQAQVFDELYEKRMLGTGLNFRFD</sequence>
<evidence type="ECO:0000313" key="5">
    <source>
        <dbReference type="WBParaSite" id="jg6194"/>
    </source>
</evidence>
<dbReference type="InterPro" id="IPR027417">
    <property type="entry name" value="P-loop_NTPase"/>
</dbReference>
<evidence type="ECO:0000256" key="2">
    <source>
        <dbReference type="ARBA" id="ARBA00022679"/>
    </source>
</evidence>
<dbReference type="WBParaSite" id="jg6194">
    <property type="protein sequence ID" value="jg6194"/>
    <property type="gene ID" value="jg6194"/>
</dbReference>
<evidence type="ECO:0000259" key="3">
    <source>
        <dbReference type="Pfam" id="PF00685"/>
    </source>
</evidence>
<feature type="domain" description="Sulfotransferase" evidence="3">
    <location>
        <begin position="67"/>
        <end position="141"/>
    </location>
</feature>
<dbReference type="Pfam" id="PF00685">
    <property type="entry name" value="Sulfotransfer_1"/>
    <property type="match status" value="2"/>
</dbReference>
<dbReference type="InterPro" id="IPR000863">
    <property type="entry name" value="Sulfotransferase_dom"/>
</dbReference>
<dbReference type="AlphaFoldDB" id="A0A915EK20"/>
<name>A0A915EK20_9BILA</name>
<feature type="domain" description="Sulfotransferase" evidence="3">
    <location>
        <begin position="26"/>
        <end position="58"/>
    </location>
</feature>
<evidence type="ECO:0000313" key="4">
    <source>
        <dbReference type="Proteomes" id="UP000887574"/>
    </source>
</evidence>
<accession>A0A915EK20</accession>
<protein>
    <submittedName>
        <fullName evidence="5">Sulfotransferase domain-containing protein</fullName>
    </submittedName>
</protein>
<dbReference type="Gene3D" id="3.40.50.300">
    <property type="entry name" value="P-loop containing nucleotide triphosphate hydrolases"/>
    <property type="match status" value="2"/>
</dbReference>
<keyword evidence="4" id="KW-1185">Reference proteome</keyword>
<evidence type="ECO:0000256" key="1">
    <source>
        <dbReference type="ARBA" id="ARBA00005771"/>
    </source>
</evidence>